<dbReference type="NCBIfam" id="NF033935">
    <property type="entry name" value="inclusion_IncB"/>
    <property type="match status" value="1"/>
</dbReference>
<dbReference type="Proteomes" id="UP000014627">
    <property type="component" value="Unassembled WGS sequence"/>
</dbReference>
<keyword evidence="1" id="KW-1133">Transmembrane helix</keyword>
<protein>
    <submittedName>
        <fullName evidence="2">Inclusion membrane protein B</fullName>
    </submittedName>
</protein>
<keyword evidence="1" id="KW-0812">Transmembrane</keyword>
<keyword evidence="1" id="KW-0472">Membrane</keyword>
<feature type="transmembrane region" description="Helical" evidence="1">
    <location>
        <begin position="162"/>
        <end position="186"/>
    </location>
</feature>
<dbReference type="RefSeq" id="WP_006343168.1">
    <property type="nucleotide sequence ID" value="NZ_KE356190.1"/>
</dbReference>
<dbReference type="EMBL" id="ATLC01000054">
    <property type="protein sequence ID" value="EPJ27484.1"/>
    <property type="molecule type" value="Genomic_DNA"/>
</dbReference>
<evidence type="ECO:0000313" key="2">
    <source>
        <dbReference type="EMBL" id="EPJ27484.1"/>
    </source>
</evidence>
<dbReference type="GeneID" id="12242949"/>
<keyword evidence="3" id="KW-1185">Reference proteome</keyword>
<organism evidence="2 3">
    <name type="scientific">Chlamydia psittaci 99DC5</name>
    <dbReference type="NCBI Taxonomy" id="1112251"/>
    <lineage>
        <taxon>Bacteria</taxon>
        <taxon>Pseudomonadati</taxon>
        <taxon>Chlamydiota</taxon>
        <taxon>Chlamydiia</taxon>
        <taxon>Chlamydiales</taxon>
        <taxon>Chlamydiaceae</taxon>
        <taxon>Chlamydia/Chlamydophila group</taxon>
        <taxon>Chlamydia</taxon>
    </lineage>
</organism>
<name>A0ABN0MNI5_CHLPS</name>
<gene>
    <name evidence="2" type="ORF">CP99DC5_0944</name>
</gene>
<proteinExistence type="predicted"/>
<sequence length="202" mass="21475">MSITTPSSSSDQVGDQEALNRVLLSFDGRISSLDSQVRQIEERISLLDRSASQSVATGNNVASNMALLKDEVDSLKGCLNTITELLFESRANHNAGFPRSEGNSAYIVGSRPPSTCSKLAAVVLTLLALIAITLLIMCIVAVCGGFPLFISLLNMYTVGACISLPIISCASVSIMILCTISITSLLRSRPAIYMVNNSQIEA</sequence>
<accession>A0ABN0MNI5</accession>
<feature type="transmembrane region" description="Helical" evidence="1">
    <location>
        <begin position="119"/>
        <end position="150"/>
    </location>
</feature>
<evidence type="ECO:0000256" key="1">
    <source>
        <dbReference type="SAM" id="Phobius"/>
    </source>
</evidence>
<comment type="caution">
    <text evidence="2">The sequence shown here is derived from an EMBL/GenBank/DDBJ whole genome shotgun (WGS) entry which is preliminary data.</text>
</comment>
<evidence type="ECO:0000313" key="3">
    <source>
        <dbReference type="Proteomes" id="UP000014627"/>
    </source>
</evidence>
<reference evidence="2 3" key="1">
    <citation type="submission" date="2013-04" db="EMBL/GenBank/DDBJ databases">
        <title>Genome sequence of Chlamydia psittaci 99DC5.</title>
        <authorList>
            <person name="Huot-Creasy H."/>
            <person name="McCracken C.L."/>
            <person name="Humphries M."/>
            <person name="Sachse K."/>
            <person name="Laroucau K."/>
            <person name="Bavoil P."/>
            <person name="Myers G.S."/>
        </authorList>
    </citation>
    <scope>NUCLEOTIDE SEQUENCE [LARGE SCALE GENOMIC DNA]</scope>
    <source>
        <strain evidence="2 3">99DC5</strain>
    </source>
</reference>